<name>K3X0X1_GLOUD</name>
<feature type="domain" description="Temptin Cys/Cys disulfide" evidence="3">
    <location>
        <begin position="18"/>
        <end position="109"/>
    </location>
</feature>
<dbReference type="VEuPathDB" id="FungiDB:PYU1_G010847"/>
<dbReference type="HOGENOM" id="CLU_079777_2_0_1"/>
<protein>
    <recommendedName>
        <fullName evidence="3">Temptin Cys/Cys disulfide domain-containing protein</fullName>
    </recommendedName>
</protein>
<keyword evidence="1" id="KW-0812">Transmembrane</keyword>
<organism evidence="4 5">
    <name type="scientific">Globisporangium ultimum (strain ATCC 200006 / CBS 805.95 / DAOM BR144)</name>
    <name type="common">Pythium ultimum</name>
    <dbReference type="NCBI Taxonomy" id="431595"/>
    <lineage>
        <taxon>Eukaryota</taxon>
        <taxon>Sar</taxon>
        <taxon>Stramenopiles</taxon>
        <taxon>Oomycota</taxon>
        <taxon>Peronosporomycetes</taxon>
        <taxon>Pythiales</taxon>
        <taxon>Pythiaceae</taxon>
        <taxon>Globisporangium</taxon>
    </lineage>
</organism>
<evidence type="ECO:0000259" key="3">
    <source>
        <dbReference type="Pfam" id="PF24784"/>
    </source>
</evidence>
<dbReference type="OMA" id="HTAGISH"/>
<reference evidence="4" key="3">
    <citation type="submission" date="2015-02" db="UniProtKB">
        <authorList>
            <consortium name="EnsemblProtists"/>
        </authorList>
    </citation>
    <scope>IDENTIFICATION</scope>
    <source>
        <strain evidence="4">DAOM BR144</strain>
    </source>
</reference>
<dbReference type="PANTHER" id="PTHR34737:SF2">
    <property type="entry name" value="EF-HAND DOMAIN-CONTAINING PROTEIN"/>
    <property type="match status" value="1"/>
</dbReference>
<keyword evidence="1" id="KW-1133">Transmembrane helix</keyword>
<evidence type="ECO:0000256" key="1">
    <source>
        <dbReference type="SAM" id="Phobius"/>
    </source>
</evidence>
<keyword evidence="2" id="KW-0732">Signal</keyword>
<feature type="chain" id="PRO_5003868268" description="Temptin Cys/Cys disulfide domain-containing protein" evidence="2">
    <location>
        <begin position="20"/>
        <end position="165"/>
    </location>
</feature>
<accession>K3X0X1</accession>
<dbReference type="InParanoid" id="K3X0X1"/>
<proteinExistence type="predicted"/>
<evidence type="ECO:0000313" key="5">
    <source>
        <dbReference type="Proteomes" id="UP000019132"/>
    </source>
</evidence>
<reference evidence="5" key="1">
    <citation type="journal article" date="2010" name="Genome Biol.">
        <title>Genome sequence of the necrotrophic plant pathogen Pythium ultimum reveals original pathogenicity mechanisms and effector repertoire.</title>
        <authorList>
            <person name="Levesque C.A."/>
            <person name="Brouwer H."/>
            <person name="Cano L."/>
            <person name="Hamilton J.P."/>
            <person name="Holt C."/>
            <person name="Huitema E."/>
            <person name="Raffaele S."/>
            <person name="Robideau G.P."/>
            <person name="Thines M."/>
            <person name="Win J."/>
            <person name="Zerillo M.M."/>
            <person name="Beakes G.W."/>
            <person name="Boore J.L."/>
            <person name="Busam D."/>
            <person name="Dumas B."/>
            <person name="Ferriera S."/>
            <person name="Fuerstenberg S.I."/>
            <person name="Gachon C.M."/>
            <person name="Gaulin E."/>
            <person name="Govers F."/>
            <person name="Grenville-Briggs L."/>
            <person name="Horner N."/>
            <person name="Hostetler J."/>
            <person name="Jiang R.H."/>
            <person name="Johnson J."/>
            <person name="Krajaejun T."/>
            <person name="Lin H."/>
            <person name="Meijer H.J."/>
            <person name="Moore B."/>
            <person name="Morris P."/>
            <person name="Phuntmart V."/>
            <person name="Puiu D."/>
            <person name="Shetty J."/>
            <person name="Stajich J.E."/>
            <person name="Tripathy S."/>
            <person name="Wawra S."/>
            <person name="van West P."/>
            <person name="Whitty B.R."/>
            <person name="Coutinho P.M."/>
            <person name="Henrissat B."/>
            <person name="Martin F."/>
            <person name="Thomas P.D."/>
            <person name="Tyler B.M."/>
            <person name="De Vries R.P."/>
            <person name="Kamoun S."/>
            <person name="Yandell M."/>
            <person name="Tisserat N."/>
            <person name="Buell C.R."/>
        </authorList>
    </citation>
    <scope>NUCLEOTIDE SEQUENCE</scope>
    <source>
        <strain evidence="5">DAOM:BR144</strain>
    </source>
</reference>
<feature type="signal peptide" evidence="2">
    <location>
        <begin position="1"/>
        <end position="19"/>
    </location>
</feature>
<dbReference type="STRING" id="431595.K3X0X1"/>
<sequence>MRNALIALVVLLLVSMASGSPAYRSRIPNGFNVPNVLAVGHSDSQGNSDSLNAFGKAFDKAGKKWTVALCQADSDGDGQTNGQELGDPCCVWATGGTPLRVSGLSDPGIKASMSDPTLWSSQNCTMTSSSTNSTISTSAAPQRTYAIATTAFTAGLAIATLFVMY</sequence>
<feature type="transmembrane region" description="Helical" evidence="1">
    <location>
        <begin position="145"/>
        <end position="164"/>
    </location>
</feature>
<dbReference type="Pfam" id="PF24784">
    <property type="entry name" value="Temptin_C"/>
    <property type="match status" value="1"/>
</dbReference>
<dbReference type="AlphaFoldDB" id="K3X0X1"/>
<reference evidence="5" key="2">
    <citation type="submission" date="2010-04" db="EMBL/GenBank/DDBJ databases">
        <authorList>
            <person name="Buell R."/>
            <person name="Hamilton J."/>
            <person name="Hostetler J."/>
        </authorList>
    </citation>
    <scope>NUCLEOTIDE SEQUENCE [LARGE SCALE GENOMIC DNA]</scope>
    <source>
        <strain evidence="5">DAOM:BR144</strain>
    </source>
</reference>
<dbReference type="eggNOG" id="ENOG502S9GS">
    <property type="taxonomic scope" value="Eukaryota"/>
</dbReference>
<dbReference type="PANTHER" id="PTHR34737">
    <property type="entry name" value="EF-HAND DOMAIN-CONTAINING PROTEIN"/>
    <property type="match status" value="1"/>
</dbReference>
<evidence type="ECO:0000256" key="2">
    <source>
        <dbReference type="SAM" id="SignalP"/>
    </source>
</evidence>
<dbReference type="EnsemblProtists" id="PYU1_T010870">
    <property type="protein sequence ID" value="PYU1_T010870"/>
    <property type="gene ID" value="PYU1_G010847"/>
</dbReference>
<keyword evidence="1" id="KW-0472">Membrane</keyword>
<dbReference type="Proteomes" id="UP000019132">
    <property type="component" value="Unassembled WGS sequence"/>
</dbReference>
<dbReference type="InterPro" id="IPR057626">
    <property type="entry name" value="S-S_Temptin"/>
</dbReference>
<keyword evidence="5" id="KW-1185">Reference proteome</keyword>
<evidence type="ECO:0000313" key="4">
    <source>
        <dbReference type="EnsemblProtists" id="PYU1_T010870"/>
    </source>
</evidence>
<dbReference type="EMBL" id="GL376590">
    <property type="status" value="NOT_ANNOTATED_CDS"/>
    <property type="molecule type" value="Genomic_DNA"/>
</dbReference>
<dbReference type="InterPro" id="IPR055313">
    <property type="entry name" value="Temptin-like"/>
</dbReference>